<dbReference type="AlphaFoldDB" id="A0A5C1I3U1"/>
<gene>
    <name evidence="2" type="ORF">DEO27_017845</name>
</gene>
<keyword evidence="3" id="KW-1185">Reference proteome</keyword>
<reference evidence="2" key="1">
    <citation type="submission" date="2019-08" db="EMBL/GenBank/DDBJ databases">
        <title>Comparative genome analysis confer to the adaptation heavy metal polluted environment.</title>
        <authorList>
            <person name="Li Y."/>
        </authorList>
    </citation>
    <scope>NUCLEOTIDE SEQUENCE [LARGE SCALE GENOMIC DNA]</scope>
    <source>
        <strain evidence="2">P1</strain>
    </source>
</reference>
<dbReference type="OrthoDB" id="1360584at2"/>
<accession>A0A5C1I3U1</accession>
<organism evidence="2 3">
    <name type="scientific">Mucilaginibacter rubeus</name>
    <dbReference type="NCBI Taxonomy" id="2027860"/>
    <lineage>
        <taxon>Bacteria</taxon>
        <taxon>Pseudomonadati</taxon>
        <taxon>Bacteroidota</taxon>
        <taxon>Sphingobacteriia</taxon>
        <taxon>Sphingobacteriales</taxon>
        <taxon>Sphingobacteriaceae</taxon>
        <taxon>Mucilaginibacter</taxon>
    </lineage>
</organism>
<dbReference type="Proteomes" id="UP000251402">
    <property type="component" value="Chromosome"/>
</dbReference>
<feature type="coiled-coil region" evidence="1">
    <location>
        <begin position="18"/>
        <end position="45"/>
    </location>
</feature>
<evidence type="ECO:0000256" key="1">
    <source>
        <dbReference type="SAM" id="Coils"/>
    </source>
</evidence>
<proteinExistence type="predicted"/>
<evidence type="ECO:0000313" key="2">
    <source>
        <dbReference type="EMBL" id="QEM11811.1"/>
    </source>
</evidence>
<dbReference type="KEGG" id="mrub:DEO27_017845"/>
<keyword evidence="1" id="KW-0175">Coiled coil</keyword>
<evidence type="ECO:0000313" key="3">
    <source>
        <dbReference type="Proteomes" id="UP000251402"/>
    </source>
</evidence>
<dbReference type="RefSeq" id="WP_112567439.1">
    <property type="nucleotide sequence ID" value="NZ_CP043450.1"/>
</dbReference>
<dbReference type="EMBL" id="CP043450">
    <property type="protein sequence ID" value="QEM11811.1"/>
    <property type="molecule type" value="Genomic_DNA"/>
</dbReference>
<sequence length="75" mass="8422">MLTVQVKLSVEDIINSLSNLEAKEIDKLQKAIAEFKNDIALQQSIERGLEDVKNGRITPSDAVMNDIKARYNYNG</sequence>
<name>A0A5C1I3U1_9SPHI</name>
<protein>
    <recommendedName>
        <fullName evidence="4">Addiction module protein</fullName>
    </recommendedName>
</protein>
<evidence type="ECO:0008006" key="4">
    <source>
        <dbReference type="Google" id="ProtNLM"/>
    </source>
</evidence>